<protein>
    <submittedName>
        <fullName evidence="3">Uncharacterized protein</fullName>
    </submittedName>
</protein>
<dbReference type="Proteomes" id="UP000629870">
    <property type="component" value="Unassembled WGS sequence"/>
</dbReference>
<reference evidence="2 5" key="2">
    <citation type="submission" date="2020-08" db="EMBL/GenBank/DDBJ databases">
        <title>Genomic Encyclopedia of Type Strains, Phase IV (KMG-IV): sequencing the most valuable type-strain genomes for metagenomic binning, comparative biology and taxonomic classification.</title>
        <authorList>
            <person name="Goeker M."/>
        </authorList>
    </citation>
    <scope>NUCLEOTIDE SEQUENCE [LARGE SCALE GENOMIC DNA]</scope>
    <source>
        <strain evidence="2 5">DSM 12027</strain>
    </source>
</reference>
<evidence type="ECO:0000313" key="3">
    <source>
        <dbReference type="EMBL" id="TNM71675.1"/>
    </source>
</evidence>
<sequence length="191" mass="20532">MWQTLDAALFAGRPSVAPWMPGLIQGSKAVPEKFQPLSSPLAQGRLGEDTLTRLFMVNPLVGVDLIKDGFLNSDSEPAEPKREAHEDLLAMLDTLTPEDRAGTLHRGWNGLSKPARWALCCQVGSLLFPPIGRPLSGRPRCGARGARSEPTSRTHAAAAGNTGRATVCPAQTRCQTEPQPEPNPETLGQCF</sequence>
<keyword evidence="5" id="KW-1185">Reference proteome</keyword>
<feature type="region of interest" description="Disordered" evidence="1">
    <location>
        <begin position="139"/>
        <end position="164"/>
    </location>
</feature>
<evidence type="ECO:0000313" key="5">
    <source>
        <dbReference type="Proteomes" id="UP000629870"/>
    </source>
</evidence>
<dbReference type="RefSeq" id="WP_139401928.1">
    <property type="nucleotide sequence ID" value="NZ_JACHEW010000001.1"/>
</dbReference>
<evidence type="ECO:0000313" key="4">
    <source>
        <dbReference type="Proteomes" id="UP000313988"/>
    </source>
</evidence>
<organism evidence="3 4">
    <name type="scientific">Deinococcus radiopugnans ATCC 19172</name>
    <dbReference type="NCBI Taxonomy" id="585398"/>
    <lineage>
        <taxon>Bacteria</taxon>
        <taxon>Thermotogati</taxon>
        <taxon>Deinococcota</taxon>
        <taxon>Deinococci</taxon>
        <taxon>Deinococcales</taxon>
        <taxon>Deinococcaceae</taxon>
        <taxon>Deinococcus</taxon>
    </lineage>
</organism>
<dbReference type="EMBL" id="VDMO01000006">
    <property type="protein sequence ID" value="TNM71675.1"/>
    <property type="molecule type" value="Genomic_DNA"/>
</dbReference>
<proteinExistence type="predicted"/>
<dbReference type="AlphaFoldDB" id="A0A5C4Y7X3"/>
<name>A0A5C4Y7X3_9DEIO</name>
<evidence type="ECO:0000313" key="2">
    <source>
        <dbReference type="EMBL" id="MBB6014909.1"/>
    </source>
</evidence>
<dbReference type="Proteomes" id="UP000313988">
    <property type="component" value="Unassembled WGS sequence"/>
</dbReference>
<evidence type="ECO:0000256" key="1">
    <source>
        <dbReference type="SAM" id="MobiDB-lite"/>
    </source>
</evidence>
<reference evidence="3 4" key="1">
    <citation type="submission" date="2019-06" db="EMBL/GenBank/DDBJ databases">
        <title>Genome sequence of Deinococcus radiopugnans ATCC 19172.</title>
        <authorList>
            <person name="Maclea K.S."/>
            <person name="Maynard C.R."/>
        </authorList>
    </citation>
    <scope>NUCLEOTIDE SEQUENCE [LARGE SCALE GENOMIC DNA]</scope>
    <source>
        <strain evidence="3 4">ATCC 19172</strain>
    </source>
</reference>
<dbReference type="EMBL" id="JACHEW010000001">
    <property type="protein sequence ID" value="MBB6014909.1"/>
    <property type="molecule type" value="Genomic_DNA"/>
</dbReference>
<comment type="caution">
    <text evidence="3">The sequence shown here is derived from an EMBL/GenBank/DDBJ whole genome shotgun (WGS) entry which is preliminary data.</text>
</comment>
<gene>
    <name evidence="3" type="ORF">FHR04_06910</name>
    <name evidence="2" type="ORF">HNQ04_000133</name>
</gene>
<accession>A0A5C4Y7X3</accession>